<proteinExistence type="predicted"/>
<accession>A0A0D2YDT7</accession>
<name>A0A0D2YDT7_FUSOF</name>
<organism evidence="3 4">
    <name type="scientific">Fusarium oxysporum (strain Fo5176)</name>
    <name type="common">Fusarium vascular wilt</name>
    <dbReference type="NCBI Taxonomy" id="660025"/>
    <lineage>
        <taxon>Eukaryota</taxon>
        <taxon>Fungi</taxon>
        <taxon>Dikarya</taxon>
        <taxon>Ascomycota</taxon>
        <taxon>Pezizomycotina</taxon>
        <taxon>Sordariomycetes</taxon>
        <taxon>Hypocreomycetidae</taxon>
        <taxon>Hypocreales</taxon>
        <taxon>Nectriaceae</taxon>
        <taxon>Fusarium</taxon>
        <taxon>Fusarium oxysporum species complex</taxon>
    </lineage>
</organism>
<reference evidence="3" key="2">
    <citation type="submission" date="2025-08" db="UniProtKB">
        <authorList>
            <consortium name="EnsemblFungi"/>
        </authorList>
    </citation>
    <scope>IDENTIFICATION</scope>
    <source>
        <strain evidence="3">4287 / CBS 123668 / FGSC 9935 / NRRL 34936</strain>
    </source>
</reference>
<dbReference type="EnsemblFungi" id="FOXG_14471T0">
    <property type="protein sequence ID" value="FOXG_14471P0"/>
    <property type="gene ID" value="FOXG_14471"/>
</dbReference>
<dbReference type="SUPFAM" id="SSF53098">
    <property type="entry name" value="Ribonuclease H-like"/>
    <property type="match status" value="1"/>
</dbReference>
<sequence length="210" mass="24804">MVHSIEMGWFILDKYYALIESTPVYAAAMLLDPSKRKYYLLQNWPEEWRQRLSILLIRSGRRNTRFSLMNHSLPLLLLLISILQPTLQEDEDMFMAFIEDKTIDIDALKITPLQWWLTPEQRRRYPRLHRMAINILSIAPSSAELEQQSSGARHKYHLPPCYQRWHSQLAPQSPIRGRCRQENRQDSRHYEHQIDGAKPEDGTADAPVDR</sequence>
<evidence type="ECO:0000256" key="1">
    <source>
        <dbReference type="SAM" id="MobiDB-lite"/>
    </source>
</evidence>
<dbReference type="InterPro" id="IPR012337">
    <property type="entry name" value="RNaseH-like_sf"/>
</dbReference>
<protein>
    <recommendedName>
        <fullName evidence="2">HAT C-terminal dimerisation domain-containing protein</fullName>
    </recommendedName>
</protein>
<feature type="region of interest" description="Disordered" evidence="1">
    <location>
        <begin position="168"/>
        <end position="210"/>
    </location>
</feature>
<evidence type="ECO:0000313" key="3">
    <source>
        <dbReference type="EnsemblFungi" id="FOXG_14471P0"/>
    </source>
</evidence>
<feature type="compositionally biased region" description="Basic and acidic residues" evidence="1">
    <location>
        <begin position="179"/>
        <end position="210"/>
    </location>
</feature>
<dbReference type="Proteomes" id="UP000002489">
    <property type="component" value="Unassembled WGS sequence"/>
</dbReference>
<reference evidence="4" key="1">
    <citation type="journal article" date="2012" name="Mol. Plant Microbe Interact.">
        <title>A highly conserved effector in Fusarium oxysporum is required for full virulence on Arabidopsis.</title>
        <authorList>
            <person name="Thatcher L.F."/>
            <person name="Gardiner D.M."/>
            <person name="Kazan K."/>
            <person name="Manners J."/>
        </authorList>
    </citation>
    <scope>NUCLEOTIDE SEQUENCE [LARGE SCALE GENOMIC DNA]</scope>
    <source>
        <strain evidence="4">Fo5176</strain>
    </source>
</reference>
<dbReference type="Pfam" id="PF05699">
    <property type="entry name" value="Dimer_Tnp_hAT"/>
    <property type="match status" value="1"/>
</dbReference>
<dbReference type="GO" id="GO:0046983">
    <property type="term" value="F:protein dimerization activity"/>
    <property type="evidence" value="ECO:0007669"/>
    <property type="project" value="InterPro"/>
</dbReference>
<dbReference type="AlphaFoldDB" id="A0A0D2YDT7"/>
<evidence type="ECO:0000313" key="4">
    <source>
        <dbReference type="Proteomes" id="UP000002489"/>
    </source>
</evidence>
<feature type="domain" description="HAT C-terminal dimerisation" evidence="2">
    <location>
        <begin position="98"/>
        <end position="153"/>
    </location>
</feature>
<evidence type="ECO:0000259" key="2">
    <source>
        <dbReference type="Pfam" id="PF05699"/>
    </source>
</evidence>
<dbReference type="InterPro" id="IPR008906">
    <property type="entry name" value="HATC_C_dom"/>
</dbReference>